<evidence type="ECO:0000256" key="6">
    <source>
        <dbReference type="ARBA" id="ARBA00023136"/>
    </source>
</evidence>
<keyword evidence="5 7" id="KW-1133">Transmembrane helix</keyword>
<gene>
    <name evidence="9" type="ORF">DWV06_01495</name>
</gene>
<dbReference type="SUPFAM" id="SSF103481">
    <property type="entry name" value="Multidrug resistance efflux transporter EmrE"/>
    <property type="match status" value="2"/>
</dbReference>
<feature type="domain" description="EamA" evidence="8">
    <location>
        <begin position="6"/>
        <end position="136"/>
    </location>
</feature>
<evidence type="ECO:0000256" key="5">
    <source>
        <dbReference type="ARBA" id="ARBA00022989"/>
    </source>
</evidence>
<dbReference type="RefSeq" id="WP_115480413.1">
    <property type="nucleotide sequence ID" value="NZ_QRCT01000009.1"/>
</dbReference>
<dbReference type="PANTHER" id="PTHR42920">
    <property type="entry name" value="OS03G0707200 PROTEIN-RELATED"/>
    <property type="match status" value="1"/>
</dbReference>
<sequence length="301" mass="32833">MTKQMKADIFIIFVTCIWGMSFPLIRNVLVYISYDQYLALRFLIASVIIAVMFYRKLLRIKLYTLVCGAILGICLAGTLGLTVYALNYTSSSNVAFITGLNIVLVPLVSAILLKKIPRISSVLGVVIGLIGISVLVGGVNVGTNIGDLLAFASSLCLTGQIILIDKFNEKGDPLILGILQIIFAAIIFLFISLLWGQGIKITEFNNTVVFVIGLTGIFGTALAFVGQTYVQKFTTPTHIAIIFMGEPIFGALFSLMIPDDNGVTEKLTLNMMIGGLFIISAIIISELNLKSFVFKKYKNTY</sequence>
<name>A0A371AZF6_9FIRM</name>
<accession>A0A371AZF6</accession>
<dbReference type="PANTHER" id="PTHR42920:SF5">
    <property type="entry name" value="EAMA DOMAIN-CONTAINING PROTEIN"/>
    <property type="match status" value="1"/>
</dbReference>
<keyword evidence="4 7" id="KW-0812">Transmembrane</keyword>
<dbReference type="AlphaFoldDB" id="A0A371AZF6"/>
<proteinExistence type="inferred from homology"/>
<feature type="transmembrane region" description="Helical" evidence="7">
    <location>
        <begin position="175"/>
        <end position="195"/>
    </location>
</feature>
<dbReference type="Proteomes" id="UP000255036">
    <property type="component" value="Unassembled WGS sequence"/>
</dbReference>
<feature type="transmembrane region" description="Helical" evidence="7">
    <location>
        <begin position="92"/>
        <end position="113"/>
    </location>
</feature>
<reference evidence="9 10" key="1">
    <citation type="submission" date="2018-07" db="EMBL/GenBank/DDBJ databases">
        <title>Anaerosacharophilus polymeroproducens gen. nov. sp. nov., an anaerobic bacterium isolated from salt field.</title>
        <authorList>
            <person name="Kim W."/>
            <person name="Yang S.-H."/>
            <person name="Oh J."/>
            <person name="Lee J.-H."/>
            <person name="Kwon K.K."/>
        </authorList>
    </citation>
    <scope>NUCLEOTIDE SEQUENCE [LARGE SCALE GENOMIC DNA]</scope>
    <source>
        <strain evidence="9 10">MCWD5</strain>
    </source>
</reference>
<feature type="transmembrane region" description="Helical" evidence="7">
    <location>
        <begin position="269"/>
        <end position="289"/>
    </location>
</feature>
<comment type="caution">
    <text evidence="9">The sequence shown here is derived from an EMBL/GenBank/DDBJ whole genome shotgun (WGS) entry which is preliminary data.</text>
</comment>
<keyword evidence="10" id="KW-1185">Reference proteome</keyword>
<evidence type="ECO:0000256" key="4">
    <source>
        <dbReference type="ARBA" id="ARBA00022692"/>
    </source>
</evidence>
<evidence type="ECO:0000313" key="9">
    <source>
        <dbReference type="EMBL" id="RDU24929.1"/>
    </source>
</evidence>
<keyword evidence="6 7" id="KW-0472">Membrane</keyword>
<feature type="transmembrane region" description="Helical" evidence="7">
    <location>
        <begin position="62"/>
        <end position="86"/>
    </location>
</feature>
<dbReference type="GO" id="GO:0005886">
    <property type="term" value="C:plasma membrane"/>
    <property type="evidence" value="ECO:0007669"/>
    <property type="project" value="UniProtKB-SubCell"/>
</dbReference>
<comment type="subcellular location">
    <subcellularLocation>
        <location evidence="1">Cell membrane</location>
        <topology evidence="1">Multi-pass membrane protein</topology>
    </subcellularLocation>
</comment>
<dbReference type="InterPro" id="IPR037185">
    <property type="entry name" value="EmrE-like"/>
</dbReference>
<comment type="similarity">
    <text evidence="2">Belongs to the EamA transporter family.</text>
</comment>
<feature type="transmembrane region" description="Helical" evidence="7">
    <location>
        <begin position="7"/>
        <end position="25"/>
    </location>
</feature>
<feature type="transmembrane region" description="Helical" evidence="7">
    <location>
        <begin position="207"/>
        <end position="226"/>
    </location>
</feature>
<dbReference type="Pfam" id="PF00892">
    <property type="entry name" value="EamA"/>
    <property type="match status" value="2"/>
</dbReference>
<evidence type="ECO:0000256" key="3">
    <source>
        <dbReference type="ARBA" id="ARBA00022475"/>
    </source>
</evidence>
<evidence type="ECO:0000259" key="8">
    <source>
        <dbReference type="Pfam" id="PF00892"/>
    </source>
</evidence>
<dbReference type="OrthoDB" id="9804865at2"/>
<dbReference type="EMBL" id="QRCT01000009">
    <property type="protein sequence ID" value="RDU24929.1"/>
    <property type="molecule type" value="Genomic_DNA"/>
</dbReference>
<keyword evidence="3" id="KW-1003">Cell membrane</keyword>
<evidence type="ECO:0000256" key="1">
    <source>
        <dbReference type="ARBA" id="ARBA00004651"/>
    </source>
</evidence>
<dbReference type="InterPro" id="IPR000620">
    <property type="entry name" value="EamA_dom"/>
</dbReference>
<evidence type="ECO:0000256" key="7">
    <source>
        <dbReference type="SAM" id="Phobius"/>
    </source>
</evidence>
<evidence type="ECO:0000256" key="2">
    <source>
        <dbReference type="ARBA" id="ARBA00007362"/>
    </source>
</evidence>
<feature type="transmembrane region" description="Helical" evidence="7">
    <location>
        <begin position="37"/>
        <end position="55"/>
    </location>
</feature>
<feature type="transmembrane region" description="Helical" evidence="7">
    <location>
        <begin position="120"/>
        <end position="139"/>
    </location>
</feature>
<dbReference type="InterPro" id="IPR051258">
    <property type="entry name" value="Diverse_Substrate_Transporter"/>
</dbReference>
<organism evidence="9 10">
    <name type="scientific">Anaerosacchariphilus polymeriproducens</name>
    <dbReference type="NCBI Taxonomy" id="1812858"/>
    <lineage>
        <taxon>Bacteria</taxon>
        <taxon>Bacillati</taxon>
        <taxon>Bacillota</taxon>
        <taxon>Clostridia</taxon>
        <taxon>Lachnospirales</taxon>
        <taxon>Lachnospiraceae</taxon>
        <taxon>Anaerosacchariphilus</taxon>
    </lineage>
</organism>
<feature type="domain" description="EamA" evidence="8">
    <location>
        <begin position="145"/>
        <end position="284"/>
    </location>
</feature>
<evidence type="ECO:0000313" key="10">
    <source>
        <dbReference type="Proteomes" id="UP000255036"/>
    </source>
</evidence>
<protein>
    <submittedName>
        <fullName evidence="9">DMT family transporter</fullName>
    </submittedName>
</protein>